<dbReference type="SMART" id="SM00320">
    <property type="entry name" value="WD40"/>
    <property type="match status" value="8"/>
</dbReference>
<dbReference type="SUPFAM" id="SSF50998">
    <property type="entry name" value="Quinoprotein alcohol dehydrogenase-like"/>
    <property type="match status" value="1"/>
</dbReference>
<dbReference type="AlphaFoldDB" id="A0A5B9MK18"/>
<gene>
    <name evidence="12" type="primary">pknB_27</name>
    <name evidence="12" type="ORF">Mal15_48520</name>
</gene>
<dbReference type="KEGG" id="smam:Mal15_48520"/>
<dbReference type="PANTHER" id="PTHR43289">
    <property type="entry name" value="MITOGEN-ACTIVATED PROTEIN KINASE KINASE KINASE 20-RELATED"/>
    <property type="match status" value="1"/>
</dbReference>
<evidence type="ECO:0000256" key="1">
    <source>
        <dbReference type="ARBA" id="ARBA00022574"/>
    </source>
</evidence>
<protein>
    <submittedName>
        <fullName evidence="12">Serine/threonine-protein kinase PknB</fullName>
        <ecNumber evidence="12">2.7.11.1</ecNumber>
    </submittedName>
</protein>
<dbReference type="PANTHER" id="PTHR43289:SF6">
    <property type="entry name" value="SERINE_THREONINE-PROTEIN KINASE NEKL-3"/>
    <property type="match status" value="1"/>
</dbReference>
<keyword evidence="10" id="KW-0812">Transmembrane</keyword>
<dbReference type="GO" id="GO:0005524">
    <property type="term" value="F:ATP binding"/>
    <property type="evidence" value="ECO:0007669"/>
    <property type="project" value="UniProtKB-UniRule"/>
</dbReference>
<dbReference type="GO" id="GO:0004674">
    <property type="term" value="F:protein serine/threonine kinase activity"/>
    <property type="evidence" value="ECO:0007669"/>
    <property type="project" value="UniProtKB-EC"/>
</dbReference>
<dbReference type="InterPro" id="IPR008271">
    <property type="entry name" value="Ser/Thr_kinase_AS"/>
</dbReference>
<dbReference type="Gene3D" id="3.30.200.20">
    <property type="entry name" value="Phosphorylase Kinase, domain 1"/>
    <property type="match status" value="1"/>
</dbReference>
<evidence type="ECO:0000256" key="7">
    <source>
        <dbReference type="PROSITE-ProRule" id="PRU00221"/>
    </source>
</evidence>
<keyword evidence="13" id="KW-1185">Reference proteome</keyword>
<dbReference type="InterPro" id="IPR001680">
    <property type="entry name" value="WD40_rpt"/>
</dbReference>
<dbReference type="Pfam" id="PF00400">
    <property type="entry name" value="WD40"/>
    <property type="match status" value="2"/>
</dbReference>
<dbReference type="Gene3D" id="1.10.510.10">
    <property type="entry name" value="Transferase(Phosphotransferase) domain 1"/>
    <property type="match status" value="1"/>
</dbReference>
<dbReference type="Proteomes" id="UP000321353">
    <property type="component" value="Chromosome"/>
</dbReference>
<evidence type="ECO:0000256" key="2">
    <source>
        <dbReference type="ARBA" id="ARBA00022679"/>
    </source>
</evidence>
<dbReference type="PROSITE" id="PS50011">
    <property type="entry name" value="PROTEIN_KINASE_DOM"/>
    <property type="match status" value="1"/>
</dbReference>
<keyword evidence="2 12" id="KW-0808">Transferase</keyword>
<feature type="repeat" description="WD" evidence="7">
    <location>
        <begin position="720"/>
        <end position="751"/>
    </location>
</feature>
<dbReference type="PROSITE" id="PS00108">
    <property type="entry name" value="PROTEIN_KINASE_ST"/>
    <property type="match status" value="1"/>
</dbReference>
<dbReference type="InterPro" id="IPR017441">
    <property type="entry name" value="Protein_kinase_ATP_BS"/>
</dbReference>
<keyword evidence="5 12" id="KW-0418">Kinase</keyword>
<dbReference type="PROSITE" id="PS00678">
    <property type="entry name" value="WD_REPEATS_1"/>
    <property type="match status" value="1"/>
</dbReference>
<feature type="binding site" evidence="8">
    <location>
        <position position="134"/>
    </location>
    <ligand>
        <name>ATP</name>
        <dbReference type="ChEBI" id="CHEBI:30616"/>
    </ligand>
</feature>
<dbReference type="PROSITE" id="PS00107">
    <property type="entry name" value="PROTEIN_KINASE_ATP"/>
    <property type="match status" value="1"/>
</dbReference>
<evidence type="ECO:0000256" key="10">
    <source>
        <dbReference type="SAM" id="Phobius"/>
    </source>
</evidence>
<evidence type="ECO:0000256" key="5">
    <source>
        <dbReference type="ARBA" id="ARBA00022777"/>
    </source>
</evidence>
<evidence type="ECO:0000313" key="12">
    <source>
        <dbReference type="EMBL" id="QEG00780.1"/>
    </source>
</evidence>
<dbReference type="CDD" id="cd14014">
    <property type="entry name" value="STKc_PknB_like"/>
    <property type="match status" value="1"/>
</dbReference>
<reference evidence="12 13" key="1">
    <citation type="submission" date="2019-02" db="EMBL/GenBank/DDBJ databases">
        <title>Planctomycetal bacteria perform biofilm scaping via a novel small molecule.</title>
        <authorList>
            <person name="Jeske O."/>
            <person name="Boedeker C."/>
            <person name="Wiegand S."/>
            <person name="Breitling P."/>
            <person name="Kallscheuer N."/>
            <person name="Jogler M."/>
            <person name="Rohde M."/>
            <person name="Petersen J."/>
            <person name="Medema M.H."/>
            <person name="Surup F."/>
            <person name="Jogler C."/>
        </authorList>
    </citation>
    <scope>NUCLEOTIDE SEQUENCE [LARGE SCALE GENOMIC DNA]</scope>
    <source>
        <strain evidence="12 13">Mal15</strain>
    </source>
</reference>
<feature type="transmembrane region" description="Helical" evidence="10">
    <location>
        <begin position="390"/>
        <end position="416"/>
    </location>
</feature>
<dbReference type="InterPro" id="IPR011044">
    <property type="entry name" value="Quino_amine_DH_bsu"/>
</dbReference>
<feature type="domain" description="Protein kinase" evidence="11">
    <location>
        <begin position="105"/>
        <end position="365"/>
    </location>
</feature>
<evidence type="ECO:0000313" key="13">
    <source>
        <dbReference type="Proteomes" id="UP000321353"/>
    </source>
</evidence>
<keyword evidence="3" id="KW-0677">Repeat</keyword>
<feature type="repeat" description="WD" evidence="7">
    <location>
        <begin position="1005"/>
        <end position="1046"/>
    </location>
</feature>
<feature type="region of interest" description="Disordered" evidence="9">
    <location>
        <begin position="63"/>
        <end position="105"/>
    </location>
</feature>
<dbReference type="EC" id="2.7.11.1" evidence="12"/>
<keyword evidence="6 8" id="KW-0067">ATP-binding</keyword>
<dbReference type="SMART" id="SM00220">
    <property type="entry name" value="S_TKc"/>
    <property type="match status" value="1"/>
</dbReference>
<dbReference type="PROSITE" id="PS50294">
    <property type="entry name" value="WD_REPEATS_REGION"/>
    <property type="match status" value="2"/>
</dbReference>
<dbReference type="InterPro" id="IPR000719">
    <property type="entry name" value="Prot_kinase_dom"/>
</dbReference>
<keyword evidence="1 7" id="KW-0853">WD repeat</keyword>
<evidence type="ECO:0000256" key="9">
    <source>
        <dbReference type="SAM" id="MobiDB-lite"/>
    </source>
</evidence>
<evidence type="ECO:0000256" key="3">
    <source>
        <dbReference type="ARBA" id="ARBA00022737"/>
    </source>
</evidence>
<organism evidence="12 13">
    <name type="scientific">Stieleria maiorica</name>
    <dbReference type="NCBI Taxonomy" id="2795974"/>
    <lineage>
        <taxon>Bacteria</taxon>
        <taxon>Pseudomonadati</taxon>
        <taxon>Planctomycetota</taxon>
        <taxon>Planctomycetia</taxon>
        <taxon>Pirellulales</taxon>
        <taxon>Pirellulaceae</taxon>
        <taxon>Stieleria</taxon>
    </lineage>
</organism>
<dbReference type="Pfam" id="PF00069">
    <property type="entry name" value="Pkinase"/>
    <property type="match status" value="1"/>
</dbReference>
<dbReference type="InterPro" id="IPR011009">
    <property type="entry name" value="Kinase-like_dom_sf"/>
</dbReference>
<name>A0A5B9MK18_9BACT</name>
<dbReference type="PROSITE" id="PS50082">
    <property type="entry name" value="WD_REPEATS_2"/>
    <property type="match status" value="3"/>
</dbReference>
<evidence type="ECO:0000259" key="11">
    <source>
        <dbReference type="PROSITE" id="PS50011"/>
    </source>
</evidence>
<dbReference type="EMBL" id="CP036264">
    <property type="protein sequence ID" value="QEG00780.1"/>
    <property type="molecule type" value="Genomic_DNA"/>
</dbReference>
<accession>A0A5B9MK18</accession>
<keyword evidence="10" id="KW-0472">Membrane</keyword>
<proteinExistence type="predicted"/>
<dbReference type="SUPFAM" id="SSF56112">
    <property type="entry name" value="Protein kinase-like (PK-like)"/>
    <property type="match status" value="1"/>
</dbReference>
<evidence type="ECO:0000256" key="6">
    <source>
        <dbReference type="ARBA" id="ARBA00022840"/>
    </source>
</evidence>
<keyword evidence="4 8" id="KW-0547">Nucleotide-binding</keyword>
<feature type="repeat" description="WD" evidence="7">
    <location>
        <begin position="534"/>
        <end position="575"/>
    </location>
</feature>
<dbReference type="InterPro" id="IPR015943">
    <property type="entry name" value="WD40/YVTN_repeat-like_dom_sf"/>
</dbReference>
<dbReference type="SUPFAM" id="SSF50969">
    <property type="entry name" value="YVTN repeat-like/Quinoprotein amine dehydrogenase"/>
    <property type="match status" value="1"/>
</dbReference>
<dbReference type="InterPro" id="IPR019775">
    <property type="entry name" value="WD40_repeat_CS"/>
</dbReference>
<keyword evidence="10" id="KW-1133">Transmembrane helix</keyword>
<evidence type="ECO:0000256" key="8">
    <source>
        <dbReference type="PROSITE-ProRule" id="PRU10141"/>
    </source>
</evidence>
<dbReference type="InterPro" id="IPR011047">
    <property type="entry name" value="Quinoprotein_ADH-like_sf"/>
</dbReference>
<dbReference type="Gene3D" id="2.130.10.10">
    <property type="entry name" value="YVTN repeat-like/Quinoprotein amine dehydrogenase"/>
    <property type="match status" value="3"/>
</dbReference>
<dbReference type="RefSeq" id="WP_147869959.1">
    <property type="nucleotide sequence ID" value="NZ_CP036264.1"/>
</dbReference>
<evidence type="ECO:0000256" key="4">
    <source>
        <dbReference type="ARBA" id="ARBA00022741"/>
    </source>
</evidence>
<sequence length="1083" mass="118550">MIHPDDAVLQRFKSGRLSSGEIDDLEKHLAECDACGQRIDDLEVQPDPLVRLLYEGLDETIVRPIPDQSAPDPSAPKGQHSPPPIRHGSAGPGGRSADPTRIPHYQDHHMLGHGGMGVVYRAFDPRVRRQVALKVIAPQREWRPEDRSRFQVEAAAAAHLQHANIVQIFEFGEADGILYCAFEFVAGGTLAERMRRRPLSPIETARLLATIADAVHYAHKRSVLHRDLKPDNILITENGTPKIADFGLAKRLDDAESKTITGVPMGTPAYMSPEQAEGSTQLTPATDIYSLGAIMYHCLVGQPVFQGSVLTVLEKVRSTEPVRPNALKPGIDRDLEAICLRCLQKEPGRRFATAAELSDDLRRFVAGLPVQSRVPSLWDRWRKSAKRNPLATTFGSLFIVSLLIALPIVVGLNIVLRRQQSELQQKQSALEETLDQSHRSAFALQLRRAADLAPQDPTKAIVYLEDKSICRPELRSVFWHVLKRYCDQKRTVFSEARDVTAMAVSPDSSIAVFGTSQGKLIVQPLDAPADAKPIDAHTEAVTCIRFHPDGKWIGTSGQDDVASVWATDSWQKVRTLDASESSVAVGDTNAIEFLGNDQFLTAHSDGAIRRWPAAGSATTVHRGTENGSLIGMSINADESLVASCAREPTGEIRVRAIPGWQEAGVTMSEDANALAFHPWQPAVLVSTGARRMVRQWSVSDSGISVTRELEGAFSEKGSCIAFSSDGSLLAAGSYDQTVRVWDFESGRMLFVAQCGAEVLSLAFEDSDRLWVGRRNQATEVWDLNRSMEPPYLVADADPSDRVIGRLVFDSATEQLVSSDLAGQIARWDPQTGRRLQVWNSPGGDSINAMDVDHEGLIAWASGESVFTCRSTEALPDAMPLTDEELSTESIAATPEGIAVATTDYRLMMLRSGQRSPVWQTELALLDLRYCKTANRLFGLVDRYGIDDQSEVWIGDPKTGVGHSIEFPFPVVAMAVSDDATQIAVANDSGQLILSDFDGNVISRSTSEQNTYITSLAFVDRSHTLVSSEEPGRLRFWDPRTRPTMTQRGSIPVSGKAPTAIAADDAGSRLFVGCEDGSIRALEY</sequence>